<reference evidence="2" key="1">
    <citation type="submission" date="2022-07" db="EMBL/GenBank/DDBJ databases">
        <title>Phylogenomic reconstructions and comparative analyses of Kickxellomycotina fungi.</title>
        <authorList>
            <person name="Reynolds N.K."/>
            <person name="Stajich J.E."/>
            <person name="Barry K."/>
            <person name="Grigoriev I.V."/>
            <person name="Crous P."/>
            <person name="Smith M.E."/>
        </authorList>
    </citation>
    <scope>NUCLEOTIDE SEQUENCE</scope>
    <source>
        <strain evidence="2">NBRC 105413</strain>
    </source>
</reference>
<dbReference type="GO" id="GO:0005634">
    <property type="term" value="C:nucleus"/>
    <property type="evidence" value="ECO:0007669"/>
    <property type="project" value="TreeGrafter"/>
</dbReference>
<evidence type="ECO:0000256" key="1">
    <source>
        <dbReference type="SAM" id="MobiDB-lite"/>
    </source>
</evidence>
<protein>
    <submittedName>
        <fullName evidence="2">Uncharacterized protein</fullName>
    </submittedName>
</protein>
<comment type="caution">
    <text evidence="2">The sequence shown here is derived from an EMBL/GenBank/DDBJ whole genome shotgun (WGS) entry which is preliminary data.</text>
</comment>
<organism evidence="2 3">
    <name type="scientific">Coemansia asiatica</name>
    <dbReference type="NCBI Taxonomy" id="1052880"/>
    <lineage>
        <taxon>Eukaryota</taxon>
        <taxon>Fungi</taxon>
        <taxon>Fungi incertae sedis</taxon>
        <taxon>Zoopagomycota</taxon>
        <taxon>Kickxellomycotina</taxon>
        <taxon>Kickxellomycetes</taxon>
        <taxon>Kickxellales</taxon>
        <taxon>Kickxellaceae</taxon>
        <taxon>Coemansia</taxon>
    </lineage>
</organism>
<keyword evidence="3" id="KW-1185">Reference proteome</keyword>
<feature type="compositionally biased region" description="Low complexity" evidence="1">
    <location>
        <begin position="199"/>
        <end position="217"/>
    </location>
</feature>
<evidence type="ECO:0000313" key="2">
    <source>
        <dbReference type="EMBL" id="KAJ1646197.1"/>
    </source>
</evidence>
<dbReference type="AlphaFoldDB" id="A0A9W7XNC7"/>
<name>A0A9W7XNC7_9FUNG</name>
<feature type="compositionally biased region" description="Polar residues" evidence="1">
    <location>
        <begin position="220"/>
        <end position="232"/>
    </location>
</feature>
<sequence>MGTANGLLSRHSAEKGLAAELFISQAAQSIKSELALPGLDRVDLPGDSDPAIDEDDSWLMLEPDELDALMRKAEALVKEAAQDEGSHNAVPVGDSESSKAIDSIGQGENEAAMGLHGMLESFESFLAVSSGVDGAEMLNDFQDEEYGEDSDEDIDLDADGVLRALMETIGIRELSELDRAFEARKDVTENGEKALKSLSSVAPTSASASAPAPAPVSEPLTKTASADTGSETADTEADETVMAQIMDAMDHELSATSIGKSFVRYGPEADSDASDSDNSGDGHETMPDVNVDLNLVENIVRSFRAQEGLPGPAGTMLGQFYVCLPPDESENDENDNGNSDNW</sequence>
<evidence type="ECO:0000313" key="3">
    <source>
        <dbReference type="Proteomes" id="UP001145021"/>
    </source>
</evidence>
<dbReference type="Pfam" id="PF07093">
    <property type="entry name" value="SGT1"/>
    <property type="match status" value="1"/>
</dbReference>
<dbReference type="PANTHER" id="PTHR13060:SF0">
    <property type="entry name" value="PROTEIN ECDYSONELESS HOMOLOG"/>
    <property type="match status" value="1"/>
</dbReference>
<dbReference type="InterPro" id="IPR010770">
    <property type="entry name" value="Ecd"/>
</dbReference>
<accession>A0A9W7XNC7</accession>
<dbReference type="EMBL" id="JANBOH010000071">
    <property type="protein sequence ID" value="KAJ1646197.1"/>
    <property type="molecule type" value="Genomic_DNA"/>
</dbReference>
<dbReference type="PANTHER" id="PTHR13060">
    <property type="entry name" value="SGT1 PROTEIN HSGT1 SUPPRESSOR OF GCR2"/>
    <property type="match status" value="1"/>
</dbReference>
<dbReference type="Proteomes" id="UP001145021">
    <property type="component" value="Unassembled WGS sequence"/>
</dbReference>
<feature type="region of interest" description="Disordered" evidence="1">
    <location>
        <begin position="266"/>
        <end position="288"/>
    </location>
</feature>
<gene>
    <name evidence="2" type="ORF">LPJ64_002301</name>
</gene>
<feature type="region of interest" description="Disordered" evidence="1">
    <location>
        <begin position="198"/>
        <end position="236"/>
    </location>
</feature>
<proteinExistence type="predicted"/>
<feature type="region of interest" description="Disordered" evidence="1">
    <location>
        <begin position="81"/>
        <end position="100"/>
    </location>
</feature>